<dbReference type="AlphaFoldDB" id="A0A8X6VIZ8"/>
<dbReference type="GO" id="GO:0003964">
    <property type="term" value="F:RNA-directed DNA polymerase activity"/>
    <property type="evidence" value="ECO:0007669"/>
    <property type="project" value="UniProtKB-EC"/>
</dbReference>
<evidence type="ECO:0000313" key="4">
    <source>
        <dbReference type="Proteomes" id="UP000887159"/>
    </source>
</evidence>
<dbReference type="PANTHER" id="PTHR37984">
    <property type="entry name" value="PROTEIN CBG26694"/>
    <property type="match status" value="1"/>
</dbReference>
<accession>A0A8X6VIZ8</accession>
<proteinExistence type="predicted"/>
<dbReference type="InterPro" id="IPR012337">
    <property type="entry name" value="RNaseH-like_sf"/>
</dbReference>
<evidence type="ECO:0000256" key="1">
    <source>
        <dbReference type="ARBA" id="ARBA00012493"/>
    </source>
</evidence>
<dbReference type="Gene3D" id="1.10.340.70">
    <property type="match status" value="1"/>
</dbReference>
<dbReference type="Gene3D" id="3.30.420.10">
    <property type="entry name" value="Ribonuclease H-like superfamily/Ribonuclease H"/>
    <property type="match status" value="1"/>
</dbReference>
<dbReference type="Pfam" id="PF17921">
    <property type="entry name" value="Integrase_H2C2"/>
    <property type="match status" value="1"/>
</dbReference>
<dbReference type="SUPFAM" id="SSF53098">
    <property type="entry name" value="Ribonuclease H-like"/>
    <property type="match status" value="1"/>
</dbReference>
<name>A0A8X6VIZ8_TRICX</name>
<evidence type="ECO:0000313" key="3">
    <source>
        <dbReference type="EMBL" id="GFY07745.1"/>
    </source>
</evidence>
<keyword evidence="4" id="KW-1185">Reference proteome</keyword>
<dbReference type="PROSITE" id="PS50994">
    <property type="entry name" value="INTEGRASE"/>
    <property type="match status" value="1"/>
</dbReference>
<dbReference type="InterPro" id="IPR041588">
    <property type="entry name" value="Integrase_H2C2"/>
</dbReference>
<dbReference type="Pfam" id="PF00665">
    <property type="entry name" value="rve"/>
    <property type="match status" value="1"/>
</dbReference>
<dbReference type="GO" id="GO:0015074">
    <property type="term" value="P:DNA integration"/>
    <property type="evidence" value="ECO:0007669"/>
    <property type="project" value="InterPro"/>
</dbReference>
<dbReference type="InterPro" id="IPR001584">
    <property type="entry name" value="Integrase_cat-core"/>
</dbReference>
<sequence>MPPIACNMVAHHICSFRGPVKTSRKYVCSVSSLHQEAHCAPLRKEELILIADELGEEITPEMRVLDLKNLILDNSSNDEFGKITLSSAFGENVEAKLIKTAIALDNNSLNHPMDCLVAITDKLNADALIPPALYESLCSINDKNNKKENEIFAESADSSITFSNDENEAECGKDIFYVESDSDNINFNSDYTKMKDEQNTYDSLEKVRAELKLNKGNFLLIDGLIYHRDKILNEPVMKLVLPRCRIDKVMKLAHESVFGGHMGVKKTKERIKYNFFWPNMPGEIAEFVQTCKGCQLRKPEKIGDRVPITPIVRPELPFEIVNIDVIGPIQPPSGRGHKYVLCMMDQHTRWPEAVPLRSLTAKNACDSLLQIFSRTGIPSIISSDQGTNFKSALTQVFTKRIGSSPRFLCPGYPASNELVERWNKVLKDMIHHVIREDSRSWDRQLPFLLFAYREVPNTTTSVSPFRLLYGREARGPLAILKSSWAGEIHLPTNISQSAADYLQEMKINMEKAAESASLTAAQKQKAYGDYFNKRSTVKNFSFGEQVVLLIPDSSNKIYARWTGPGEIIQHHPPHSYKVKLSDGTVRHVHVNKIRKYHPRALAVGVIFEGDYEIGEIHPTPNLSRATSERVLHEINLNHLKESEREQVLAIVLKHQTLFTSDVKIAKIGTRRIRLKPNIERKKPFLYIAYQSP</sequence>
<dbReference type="InterPro" id="IPR036397">
    <property type="entry name" value="RNaseH_sf"/>
</dbReference>
<protein>
    <recommendedName>
        <fullName evidence="1">RNA-directed DNA polymerase</fullName>
        <ecNumber evidence="1">2.7.7.49</ecNumber>
    </recommendedName>
</protein>
<dbReference type="Proteomes" id="UP000887159">
    <property type="component" value="Unassembled WGS sequence"/>
</dbReference>
<organism evidence="3 4">
    <name type="scientific">Trichonephila clavipes</name>
    <name type="common">Golden silk orbweaver</name>
    <name type="synonym">Nephila clavipes</name>
    <dbReference type="NCBI Taxonomy" id="2585209"/>
    <lineage>
        <taxon>Eukaryota</taxon>
        <taxon>Metazoa</taxon>
        <taxon>Ecdysozoa</taxon>
        <taxon>Arthropoda</taxon>
        <taxon>Chelicerata</taxon>
        <taxon>Arachnida</taxon>
        <taxon>Araneae</taxon>
        <taxon>Araneomorphae</taxon>
        <taxon>Entelegynae</taxon>
        <taxon>Araneoidea</taxon>
        <taxon>Nephilidae</taxon>
        <taxon>Trichonephila</taxon>
    </lineage>
</organism>
<reference evidence="3" key="1">
    <citation type="submission" date="2020-08" db="EMBL/GenBank/DDBJ databases">
        <title>Multicomponent nature underlies the extraordinary mechanical properties of spider dragline silk.</title>
        <authorList>
            <person name="Kono N."/>
            <person name="Nakamura H."/>
            <person name="Mori M."/>
            <person name="Yoshida Y."/>
            <person name="Ohtoshi R."/>
            <person name="Malay A.D."/>
            <person name="Moran D.A.P."/>
            <person name="Tomita M."/>
            <person name="Numata K."/>
            <person name="Arakawa K."/>
        </authorList>
    </citation>
    <scope>NUCLEOTIDE SEQUENCE</scope>
</reference>
<gene>
    <name evidence="3" type="primary">POL</name>
    <name evidence="3" type="ORF">TNCV_4133421</name>
</gene>
<dbReference type="EC" id="2.7.7.49" evidence="1"/>
<feature type="domain" description="Integrase catalytic" evidence="2">
    <location>
        <begin position="313"/>
        <end position="472"/>
    </location>
</feature>
<dbReference type="GO" id="GO:0003676">
    <property type="term" value="F:nucleic acid binding"/>
    <property type="evidence" value="ECO:0007669"/>
    <property type="project" value="InterPro"/>
</dbReference>
<comment type="caution">
    <text evidence="3">The sequence shown here is derived from an EMBL/GenBank/DDBJ whole genome shotgun (WGS) entry which is preliminary data.</text>
</comment>
<dbReference type="PANTHER" id="PTHR37984:SF15">
    <property type="entry name" value="INTEGRASE CATALYTIC DOMAIN-CONTAINING PROTEIN"/>
    <property type="match status" value="1"/>
</dbReference>
<dbReference type="FunFam" id="3.30.420.10:FF:000032">
    <property type="entry name" value="Retrovirus-related Pol polyprotein from transposon 297-like Protein"/>
    <property type="match status" value="1"/>
</dbReference>
<dbReference type="InterPro" id="IPR050951">
    <property type="entry name" value="Retrovirus_Pol_polyprotein"/>
</dbReference>
<evidence type="ECO:0000259" key="2">
    <source>
        <dbReference type="PROSITE" id="PS50994"/>
    </source>
</evidence>
<dbReference type="EMBL" id="BMAU01021277">
    <property type="protein sequence ID" value="GFY07745.1"/>
    <property type="molecule type" value="Genomic_DNA"/>
</dbReference>
<dbReference type="FunFam" id="1.10.340.70:FF:000001">
    <property type="entry name" value="Retrovirus-related Pol polyprotein from transposon gypsy-like Protein"/>
    <property type="match status" value="1"/>
</dbReference>